<keyword evidence="5" id="KW-1185">Reference proteome</keyword>
<feature type="domain" description="Helicase XPB/Ssl2 N-terminal" evidence="3">
    <location>
        <begin position="485"/>
        <end position="607"/>
    </location>
</feature>
<feature type="domain" description="WYL" evidence="2">
    <location>
        <begin position="754"/>
        <end position="810"/>
    </location>
</feature>
<reference evidence="4 5" key="1">
    <citation type="submission" date="2021-01" db="EMBL/GenBank/DDBJ databases">
        <title>Whole genome shotgun sequence of Asanoa siamensis NBRC 107932.</title>
        <authorList>
            <person name="Komaki H."/>
            <person name="Tamura T."/>
        </authorList>
    </citation>
    <scope>NUCLEOTIDE SEQUENCE [LARGE SCALE GENOMIC DNA]</scope>
    <source>
        <strain evidence="4 5">NBRC 107932</strain>
    </source>
</reference>
<comment type="caution">
    <text evidence="4">The sequence shown here is derived from an EMBL/GenBank/DDBJ whole genome shotgun (WGS) entry which is preliminary data.</text>
</comment>
<dbReference type="EMBL" id="BONE01000076">
    <property type="protein sequence ID" value="GIF77005.1"/>
    <property type="molecule type" value="Genomic_DNA"/>
</dbReference>
<evidence type="ECO:0000259" key="3">
    <source>
        <dbReference type="Pfam" id="PF13625"/>
    </source>
</evidence>
<protein>
    <submittedName>
        <fullName evidence="4">DNA-binding protein</fullName>
    </submittedName>
</protein>
<proteinExistence type="predicted"/>
<dbReference type="Proteomes" id="UP000604117">
    <property type="component" value="Unassembled WGS sequence"/>
</dbReference>
<evidence type="ECO:0000313" key="4">
    <source>
        <dbReference type="EMBL" id="GIF77005.1"/>
    </source>
</evidence>
<dbReference type="RefSeq" id="WP_203717868.1">
    <property type="nucleotide sequence ID" value="NZ_BONE01000076.1"/>
</dbReference>
<dbReference type="GO" id="GO:0003677">
    <property type="term" value="F:DNA binding"/>
    <property type="evidence" value="ECO:0007669"/>
    <property type="project" value="UniProtKB-KW"/>
</dbReference>
<dbReference type="Pfam" id="PF13625">
    <property type="entry name" value="Helicase_C_3"/>
    <property type="match status" value="1"/>
</dbReference>
<feature type="region of interest" description="Disordered" evidence="1">
    <location>
        <begin position="713"/>
        <end position="735"/>
    </location>
</feature>
<dbReference type="InterPro" id="IPR032830">
    <property type="entry name" value="XPB/Ssl2_N"/>
</dbReference>
<evidence type="ECO:0000313" key="5">
    <source>
        <dbReference type="Proteomes" id="UP000604117"/>
    </source>
</evidence>
<accession>A0ABQ4D0G7</accession>
<feature type="compositionally biased region" description="Low complexity" evidence="1">
    <location>
        <begin position="716"/>
        <end position="732"/>
    </location>
</feature>
<gene>
    <name evidence="4" type="ORF">Asi02nite_65230</name>
</gene>
<evidence type="ECO:0000256" key="1">
    <source>
        <dbReference type="SAM" id="MobiDB-lite"/>
    </source>
</evidence>
<name>A0ABQ4D0G7_9ACTN</name>
<sequence length="812" mass="84789">MASALLQWLALRAPDELAVILRRRRDALPVADLETLAARLERDGSVAAALSTVPLPQAQVVEALAGIGGPSVRPGRLAALLDRPEHDPDLADALAGLAELALVWPDETGALRMAEPLWSETEFPLGLGPPAATLLATVDQDRLAGIAAAWRVDPGSLAATLSDESRVREMVGGAPADTRRRLDRLAAHGPAAELPGTALGWALDRGLVIPDGWRRATMPREVAVALRGAGWHAPFDPRPPVLAINLAPAAAVDREAVAAGTLAVQRVGALLDVAERAPLAFLRSGGVGAREIRRVAKLTGADETEVRLWLEIGYAAGLLGLVDEVVAPTAAYDEWRAARPADRLATLVTTWATLPTVPTAAGRPGGGPQLSALLPDLAWAPVLDARPGLLRLLGELPPGRGAAAAGPGADVDAITDALRWRLPVLLPATRQSPDPLVEGTLREARLLGVLAHGALSAVGRALVEAPGTVAEVAGALLPDVVAEAIFEADLTVLVPGLPAAPLGTLLDTAAERTAADGAAASWRFTTESVRAALDTGFTAGTLLEALRIVAAGGRLPQALEYLIDDVGRQHGQVRVRAVGCVLRTDTAALAAELIGARPLRGLGLAAVAPTVLTSARSAEETLEALRAAGYSPAAEDATGTPTVRRATRMRATPRRRAGHVPTARPAPTGDLVELAERLLDSAVPETEAAAPRLVTAGAEQTVRPMLWLVPDPAAPAPATASSEPASPEPAEAVAGEVRRHTPQLEQRERDLLVYAIVVGGPVTIDYRTAGGDFSSRVVEPLELDGKRMVAWCRLREDERVFGLTRIERVRPA</sequence>
<organism evidence="4 5">
    <name type="scientific">Asanoa siamensis</name>
    <dbReference type="NCBI Taxonomy" id="926357"/>
    <lineage>
        <taxon>Bacteria</taxon>
        <taxon>Bacillati</taxon>
        <taxon>Actinomycetota</taxon>
        <taxon>Actinomycetes</taxon>
        <taxon>Micromonosporales</taxon>
        <taxon>Micromonosporaceae</taxon>
        <taxon>Asanoa</taxon>
    </lineage>
</organism>
<keyword evidence="4" id="KW-0238">DNA-binding</keyword>
<evidence type="ECO:0000259" key="2">
    <source>
        <dbReference type="Pfam" id="PF13280"/>
    </source>
</evidence>
<dbReference type="Pfam" id="PF13280">
    <property type="entry name" value="WYL"/>
    <property type="match status" value="1"/>
</dbReference>
<dbReference type="InterPro" id="IPR026881">
    <property type="entry name" value="WYL_dom"/>
</dbReference>
<dbReference type="PROSITE" id="PS52050">
    <property type="entry name" value="WYL"/>
    <property type="match status" value="1"/>
</dbReference>